<evidence type="ECO:0000313" key="5">
    <source>
        <dbReference type="EMBL" id="KAG2176210.1"/>
    </source>
</evidence>
<feature type="region of interest" description="Disordered" evidence="4">
    <location>
        <begin position="59"/>
        <end position="122"/>
    </location>
</feature>
<evidence type="ECO:0000313" key="6">
    <source>
        <dbReference type="Proteomes" id="UP000654370"/>
    </source>
</evidence>
<feature type="compositionally biased region" description="Basic and acidic residues" evidence="4">
    <location>
        <begin position="345"/>
        <end position="356"/>
    </location>
</feature>
<proteinExistence type="inferred from homology"/>
<dbReference type="PANTHER" id="PTHR31306">
    <property type="entry name" value="ALPHA-1,6-MANNOSYLTRANSFERASE MNN11-RELATED"/>
    <property type="match status" value="1"/>
</dbReference>
<name>A0A8H7UAZ0_MORIS</name>
<gene>
    <name evidence="5" type="ORF">INT43_005444</name>
</gene>
<organism evidence="5 6">
    <name type="scientific">Mortierella isabellina</name>
    <name type="common">Filamentous fungus</name>
    <name type="synonym">Umbelopsis isabellina</name>
    <dbReference type="NCBI Taxonomy" id="91625"/>
    <lineage>
        <taxon>Eukaryota</taxon>
        <taxon>Fungi</taxon>
        <taxon>Fungi incertae sedis</taxon>
        <taxon>Mucoromycota</taxon>
        <taxon>Mucoromycotina</taxon>
        <taxon>Umbelopsidomycetes</taxon>
        <taxon>Umbelopsidales</taxon>
        <taxon>Umbelopsidaceae</taxon>
        <taxon>Umbelopsis</taxon>
    </lineage>
</organism>
<dbReference type="InterPro" id="IPR008630">
    <property type="entry name" value="Glyco_trans_34"/>
</dbReference>
<evidence type="ECO:0000256" key="3">
    <source>
        <dbReference type="ARBA" id="ARBA00022679"/>
    </source>
</evidence>
<keyword evidence="3" id="KW-0808">Transferase</keyword>
<dbReference type="GO" id="GO:0016757">
    <property type="term" value="F:glycosyltransferase activity"/>
    <property type="evidence" value="ECO:0007669"/>
    <property type="project" value="UniProtKB-KW"/>
</dbReference>
<dbReference type="PANTHER" id="PTHR31306:SF4">
    <property type="entry name" value="ALPHA-1,2-GALACTOSYLTRANSFERASE"/>
    <property type="match status" value="1"/>
</dbReference>
<dbReference type="GO" id="GO:0000139">
    <property type="term" value="C:Golgi membrane"/>
    <property type="evidence" value="ECO:0007669"/>
    <property type="project" value="TreeGrafter"/>
</dbReference>
<feature type="region of interest" description="Disordered" evidence="4">
    <location>
        <begin position="338"/>
        <end position="358"/>
    </location>
</feature>
<dbReference type="Pfam" id="PF05637">
    <property type="entry name" value="Glyco_transf_34"/>
    <property type="match status" value="1"/>
</dbReference>
<sequence length="683" mass="77367">MQNYKPLSVSDPSYGTTRMRPNRRTVMCLSVVALIVLLIMSSSMSPPAKKDDYLSVVKPDDSEKYQEPPVSPPSYENGGTDMNDIEEAEGNDDEGEGDNEDFDILPPPPAQEPETDSEDITKVDDKKAEDLAEENVINTSNHYTMLVVIASEANQIARRNLMRSKYFGINNNLLPCMDANSDIYYRFWVYGGTGKLTADEHRLYEAENMEYNDIVEMPDVKSFDQLAVVEWAEIELGRTGISYDYMVMQDSYTFAHLQNIKRELEDGVIGEGTDSPYTLSTETPNKLVWGSFGTDSVDRHVFVVGTSAAKEALLHNDQYEQTVHPLFTRMYNYYAASEASDPDGSSERGGPEFVREDGEDNNNRIIVWQNNIESVKAQDFIIANVYQDSDFSEIARWTSLNPLTACYTIPSASKSAPESNEPIDEDEDQENFAEAALEEDAALQAVDAPAVSVAIVTSSYIYPDNCMLPSARLSAENKRKYALKHGYSFVARSTEFAQQLIRNDRKPVWGKLDVIEKVLPKYDWIFWLDMDAVIMNQNTTIESLLTKFETEYEGGKKAFDEEIDFIVAKPHGDPMINAGVFLFRNTPWSMNYLRKVQGMTDYYMKHPSYEQLAMWMLMQEPGFKERSLLLDGDNHTFNTFPNRYGTGDFVVHYAPDKCPNDAVLKGLELAQRIENGEVLEKLE</sequence>
<evidence type="ECO:0000256" key="4">
    <source>
        <dbReference type="SAM" id="MobiDB-lite"/>
    </source>
</evidence>
<comment type="similarity">
    <text evidence="1">Belongs to the glycosyltransferase 34 family.</text>
</comment>
<dbReference type="GO" id="GO:0006487">
    <property type="term" value="P:protein N-linked glycosylation"/>
    <property type="evidence" value="ECO:0007669"/>
    <property type="project" value="TreeGrafter"/>
</dbReference>
<dbReference type="SUPFAM" id="SSF53448">
    <property type="entry name" value="Nucleotide-diphospho-sugar transferases"/>
    <property type="match status" value="1"/>
</dbReference>
<dbReference type="InterPro" id="IPR029044">
    <property type="entry name" value="Nucleotide-diphossugar_trans"/>
</dbReference>
<keyword evidence="2" id="KW-0328">Glycosyltransferase</keyword>
<evidence type="ECO:0000256" key="1">
    <source>
        <dbReference type="ARBA" id="ARBA00005664"/>
    </source>
</evidence>
<keyword evidence="6" id="KW-1185">Reference proteome</keyword>
<dbReference type="OrthoDB" id="205108at2759"/>
<dbReference type="AlphaFoldDB" id="A0A8H7UAZ0"/>
<comment type="caution">
    <text evidence="5">The sequence shown here is derived from an EMBL/GenBank/DDBJ whole genome shotgun (WGS) entry which is preliminary data.</text>
</comment>
<dbReference type="EMBL" id="JAEPQZ010000010">
    <property type="protein sequence ID" value="KAG2176210.1"/>
    <property type="molecule type" value="Genomic_DNA"/>
</dbReference>
<evidence type="ECO:0000256" key="2">
    <source>
        <dbReference type="ARBA" id="ARBA00022676"/>
    </source>
</evidence>
<dbReference type="Proteomes" id="UP000654370">
    <property type="component" value="Unassembled WGS sequence"/>
</dbReference>
<protein>
    <submittedName>
        <fullName evidence="5">Uncharacterized protein</fullName>
    </submittedName>
</protein>
<reference evidence="5" key="1">
    <citation type="submission" date="2020-12" db="EMBL/GenBank/DDBJ databases">
        <title>Metabolic potential, ecology and presence of endohyphal bacteria is reflected in genomic diversity of Mucoromycotina.</title>
        <authorList>
            <person name="Muszewska A."/>
            <person name="Okrasinska A."/>
            <person name="Steczkiewicz K."/>
            <person name="Drgas O."/>
            <person name="Orlowska M."/>
            <person name="Perlinska-Lenart U."/>
            <person name="Aleksandrzak-Piekarczyk T."/>
            <person name="Szatraj K."/>
            <person name="Zielenkiewicz U."/>
            <person name="Pilsyk S."/>
            <person name="Malc E."/>
            <person name="Mieczkowski P."/>
            <person name="Kruszewska J.S."/>
            <person name="Biernat P."/>
            <person name="Pawlowska J."/>
        </authorList>
    </citation>
    <scope>NUCLEOTIDE SEQUENCE</scope>
    <source>
        <strain evidence="5">WA0000067209</strain>
    </source>
</reference>
<accession>A0A8H7UAZ0</accession>
<dbReference type="Gene3D" id="3.90.550.10">
    <property type="entry name" value="Spore Coat Polysaccharide Biosynthesis Protein SpsA, Chain A"/>
    <property type="match status" value="1"/>
</dbReference>
<feature type="compositionally biased region" description="Acidic residues" evidence="4">
    <location>
        <begin position="83"/>
        <end position="103"/>
    </location>
</feature>